<accession>A0A9N9FT89</accession>
<proteinExistence type="predicted"/>
<keyword evidence="2" id="KW-1185">Reference proteome</keyword>
<dbReference type="AlphaFoldDB" id="A0A9N9FT89"/>
<dbReference type="PANTHER" id="PTHR33266:SF1">
    <property type="entry name" value="F-BOX DOMAIN-CONTAINING PROTEIN"/>
    <property type="match status" value="1"/>
</dbReference>
<gene>
    <name evidence="1" type="ORF">DEBURN_LOCUS7565</name>
</gene>
<reference evidence="1" key="1">
    <citation type="submission" date="2021-06" db="EMBL/GenBank/DDBJ databases">
        <authorList>
            <person name="Kallberg Y."/>
            <person name="Tangrot J."/>
            <person name="Rosling A."/>
        </authorList>
    </citation>
    <scope>NUCLEOTIDE SEQUENCE</scope>
    <source>
        <strain evidence="1">AZ414A</strain>
    </source>
</reference>
<organism evidence="1 2">
    <name type="scientific">Diversispora eburnea</name>
    <dbReference type="NCBI Taxonomy" id="1213867"/>
    <lineage>
        <taxon>Eukaryota</taxon>
        <taxon>Fungi</taxon>
        <taxon>Fungi incertae sedis</taxon>
        <taxon>Mucoromycota</taxon>
        <taxon>Glomeromycotina</taxon>
        <taxon>Glomeromycetes</taxon>
        <taxon>Diversisporales</taxon>
        <taxon>Diversisporaceae</taxon>
        <taxon>Diversispora</taxon>
    </lineage>
</organism>
<evidence type="ECO:0000313" key="1">
    <source>
        <dbReference type="EMBL" id="CAG8560502.1"/>
    </source>
</evidence>
<dbReference type="EMBL" id="CAJVPK010000932">
    <property type="protein sequence ID" value="CAG8560502.1"/>
    <property type="molecule type" value="Genomic_DNA"/>
</dbReference>
<comment type="caution">
    <text evidence="1">The sequence shown here is derived from an EMBL/GenBank/DDBJ whole genome shotgun (WGS) entry which is preliminary data.</text>
</comment>
<evidence type="ECO:0000313" key="2">
    <source>
        <dbReference type="Proteomes" id="UP000789706"/>
    </source>
</evidence>
<dbReference type="OrthoDB" id="107110at2759"/>
<protein>
    <submittedName>
        <fullName evidence="1">10748_t:CDS:1</fullName>
    </submittedName>
</protein>
<dbReference type="PANTHER" id="PTHR33266">
    <property type="entry name" value="CHROMOSOME 15, WHOLE GENOME SHOTGUN SEQUENCE"/>
    <property type="match status" value="1"/>
</dbReference>
<sequence>MSCSFALEVCPRIAEVEMLVASHMTTAIGISDDRTDILCTYPSDPILASGALKGIIEVGFENCLDTLLERGVVKAGERGELFSRILFLEAYIRAVRKNLVPPIIYLEKMNIDQAEISFNHWTYLLASNKQYVNQGGQKYLSENLIREAYHRHTAFKMPLGFPYEDVPVLVHPKSAFYKNFNGIILGINIDIGTFNPKIRKRLFKLLFTSPWPLDPRWSMINVGVKKQLDRTNAIKSFLPLVFKQEQSLVNKWHL</sequence>
<name>A0A9N9FT89_9GLOM</name>
<dbReference type="Proteomes" id="UP000789706">
    <property type="component" value="Unassembled WGS sequence"/>
</dbReference>